<dbReference type="Pfam" id="PF05140">
    <property type="entry name" value="ResB"/>
    <property type="match status" value="2"/>
</dbReference>
<evidence type="ECO:0000256" key="3">
    <source>
        <dbReference type="ARBA" id="ARBA00022748"/>
    </source>
</evidence>
<evidence type="ECO:0000256" key="5">
    <source>
        <dbReference type="ARBA" id="ARBA00023136"/>
    </source>
</evidence>
<dbReference type="GO" id="GO:0042651">
    <property type="term" value="C:thylakoid membrane"/>
    <property type="evidence" value="ECO:0007669"/>
    <property type="project" value="UniProtKB-UniRule"/>
</dbReference>
<keyword evidence="3 6" id="KW-0201">Cytochrome c-type biogenesis</keyword>
<evidence type="ECO:0000256" key="1">
    <source>
        <dbReference type="ARBA" id="ARBA00004141"/>
    </source>
</evidence>
<sequence>MNINLFKNSLWRTVKKVANLNFAIFILLCIASFSIIGSVIEQEQSLEYYKINYPFQSSSIGLNWRIIISLGLDHIYDTWWFLLIILIFSGSIVICTFSSQLPGLKNARRWKFLNFNSNIGKTVHSSRLNYNSLSNMIYALNYKNYYVFHKKLSLYAYKGLLGRISPIFVHVSIIITLIGFVFSILGSFTVQEMIPIGESIHLKNIIKSGLYSKLPNHILCKVDSFFITYNANNSIKQFFSDISILNTSGHTWIRKMIQVNSPLRFNSLTFYQTDWNINALRISINIEHIIQQPLQKIKIGNQFMWIGTLSLNSQQSLIFLIFNLKDPILIYDEFGQNIEALDINNNLVIHNNSFNIQGILVSTGLQIKVDPGIRLIYFGFLIIMISTVFSYISYCQIWVNMNSNVLDINGSVNRGMLHFEEDLSIIQIKYQNYTSYNNIKF</sequence>
<comment type="function">
    <text evidence="6">Required during biogenesis of c-type cytochromes (cytochrome c6 and cytochrome f) at the step of heme attachment.</text>
</comment>
<geneLocation type="plastid" evidence="9"/>
<dbReference type="InterPro" id="IPR007816">
    <property type="entry name" value="ResB-like_domain"/>
</dbReference>
<reference evidence="9" key="2">
    <citation type="submission" date="2019-04" db="EMBL/GenBank/DDBJ databases">
        <authorList>
            <person name="Pasella M."/>
        </authorList>
    </citation>
    <scope>NUCLEOTIDE SEQUENCE</scope>
    <source>
        <strain evidence="9">PD2927</strain>
    </source>
</reference>
<keyword evidence="6" id="KW-0793">Thylakoid</keyword>
<keyword evidence="9" id="KW-0934">Plastid</keyword>
<comment type="similarity">
    <text evidence="6">Belongs to the Ccs1/CcsB family.</text>
</comment>
<feature type="transmembrane region" description="Helical" evidence="7">
    <location>
        <begin position="375"/>
        <end position="394"/>
    </location>
</feature>
<feature type="domain" description="ResB-like" evidence="8">
    <location>
        <begin position="362"/>
        <end position="422"/>
    </location>
</feature>
<organism evidence="9">
    <name type="scientific">Callithamnion tetricum</name>
    <dbReference type="NCBI Taxonomy" id="193179"/>
    <lineage>
        <taxon>Eukaryota</taxon>
        <taxon>Rhodophyta</taxon>
        <taxon>Florideophyceae</taxon>
        <taxon>Rhodymeniophycidae</taxon>
        <taxon>Ceramiales</taxon>
        <taxon>Callithamniaceae</taxon>
        <taxon>Callithamnion</taxon>
    </lineage>
</organism>
<keyword evidence="2 6" id="KW-0812">Transmembrane</keyword>
<proteinExistence type="inferred from homology"/>
<dbReference type="GO" id="GO:0017004">
    <property type="term" value="P:cytochrome complex assembly"/>
    <property type="evidence" value="ECO:0007669"/>
    <property type="project" value="UniProtKB-UniRule"/>
</dbReference>
<feature type="transmembrane region" description="Helical" evidence="7">
    <location>
        <begin position="79"/>
        <end position="101"/>
    </location>
</feature>
<comment type="subcellular location">
    <subcellularLocation>
        <location evidence="6">Cellular thylakoid membrane</location>
        <topology evidence="6">Multi-pass membrane protein</topology>
    </subcellularLocation>
    <subcellularLocation>
        <location evidence="1">Membrane</location>
        <topology evidence="1">Multi-pass membrane protein</topology>
    </subcellularLocation>
</comment>
<evidence type="ECO:0000313" key="9">
    <source>
        <dbReference type="EMBL" id="QCI04934.1"/>
    </source>
</evidence>
<dbReference type="HAMAP" id="MF_01392">
    <property type="entry name" value="CytC_Ccs1"/>
    <property type="match status" value="1"/>
</dbReference>
<dbReference type="PANTHER" id="PTHR31566:SF0">
    <property type="entry name" value="CYTOCHROME C BIOGENESIS PROTEIN CCS1, CHLOROPLASTIC"/>
    <property type="match status" value="1"/>
</dbReference>
<reference evidence="9" key="1">
    <citation type="journal article" date="2019" name="Mol. Phylogenet. Evol.">
        <title>Morphological evolution and classification of the red algal order Ceramiales inferred using plastid phylogenomics.</title>
        <authorList>
            <person name="Diaz-Tapia P."/>
            <person name="Pasella M.M."/>
            <person name="Verbruggen H."/>
            <person name="Maggs C.A."/>
        </authorList>
    </citation>
    <scope>NUCLEOTIDE SEQUENCE</scope>
    <source>
        <strain evidence="9">PD2927</strain>
    </source>
</reference>
<protein>
    <recommendedName>
        <fullName evidence="6">Cytochrome c biogenesis protein CcsB</fullName>
    </recommendedName>
</protein>
<evidence type="ECO:0000259" key="8">
    <source>
        <dbReference type="Pfam" id="PF05140"/>
    </source>
</evidence>
<dbReference type="EMBL" id="MK814616">
    <property type="protein sequence ID" value="QCI04934.1"/>
    <property type="molecule type" value="Genomic_DNA"/>
</dbReference>
<feature type="transmembrane region" description="Helical" evidence="7">
    <location>
        <begin position="20"/>
        <end position="40"/>
    </location>
</feature>
<keyword evidence="5 6" id="KW-0472">Membrane</keyword>
<evidence type="ECO:0000256" key="4">
    <source>
        <dbReference type="ARBA" id="ARBA00022989"/>
    </source>
</evidence>
<comment type="subunit">
    <text evidence="6">May interact with CcsA.</text>
</comment>
<gene>
    <name evidence="6 9" type="primary">ccs1</name>
    <name evidence="6" type="synonym">ccsB</name>
</gene>
<dbReference type="PANTHER" id="PTHR31566">
    <property type="entry name" value="CYTOCHROME C BIOGENESIS PROTEIN CCS1, CHLOROPLASTIC"/>
    <property type="match status" value="1"/>
</dbReference>
<name>A0A4D6WLX0_9FLOR</name>
<evidence type="ECO:0000256" key="7">
    <source>
        <dbReference type="SAM" id="Phobius"/>
    </source>
</evidence>
<evidence type="ECO:0000256" key="2">
    <source>
        <dbReference type="ARBA" id="ARBA00022692"/>
    </source>
</evidence>
<feature type="transmembrane region" description="Helical" evidence="7">
    <location>
        <begin position="167"/>
        <end position="190"/>
    </location>
</feature>
<dbReference type="InterPro" id="IPR023494">
    <property type="entry name" value="Cyt_c_bgen_Ccs1/CcsB/ResB"/>
</dbReference>
<feature type="domain" description="ResB-like" evidence="8">
    <location>
        <begin position="21"/>
        <end position="301"/>
    </location>
</feature>
<accession>A0A4D6WLX0</accession>
<keyword evidence="4 6" id="KW-1133">Transmembrane helix</keyword>
<evidence type="ECO:0000256" key="6">
    <source>
        <dbReference type="HAMAP-Rule" id="MF_01392"/>
    </source>
</evidence>
<dbReference type="AlphaFoldDB" id="A0A4D6WLX0"/>